<evidence type="ECO:0000256" key="4">
    <source>
        <dbReference type="ARBA" id="ARBA00022475"/>
    </source>
</evidence>
<dbReference type="InterPro" id="IPR011577">
    <property type="entry name" value="Cyt_b561_bac/Ni-Hgenase"/>
</dbReference>
<evidence type="ECO:0000259" key="14">
    <source>
        <dbReference type="Pfam" id="PF01292"/>
    </source>
</evidence>
<reference evidence="15 16" key="1">
    <citation type="submission" date="2020-06" db="EMBL/GenBank/DDBJ databases">
        <title>Rhizobium sp.nov. isolated from the tomato plant.</title>
        <authorList>
            <person name="Thin K.K."/>
            <person name="Zhang X."/>
            <person name="He S."/>
        </authorList>
    </citation>
    <scope>NUCLEOTIDE SEQUENCE [LARGE SCALE GENOMIC DNA]</scope>
    <source>
        <strain evidence="15 16">DBTS2</strain>
    </source>
</reference>
<keyword evidence="3" id="KW-0813">Transport</keyword>
<evidence type="ECO:0000256" key="3">
    <source>
        <dbReference type="ARBA" id="ARBA00022448"/>
    </source>
</evidence>
<evidence type="ECO:0000313" key="16">
    <source>
        <dbReference type="Proteomes" id="UP000659172"/>
    </source>
</evidence>
<accession>A0ABX2Q8U0</accession>
<keyword evidence="4" id="KW-1003">Cell membrane</keyword>
<dbReference type="InterPro" id="IPR016174">
    <property type="entry name" value="Di-haem_cyt_TM"/>
</dbReference>
<keyword evidence="10" id="KW-0408">Iron</keyword>
<keyword evidence="6 13" id="KW-0812">Transmembrane</keyword>
<feature type="transmembrane region" description="Helical" evidence="13">
    <location>
        <begin position="16"/>
        <end position="33"/>
    </location>
</feature>
<proteinExistence type="inferred from homology"/>
<dbReference type="Proteomes" id="UP000659172">
    <property type="component" value="Unassembled WGS sequence"/>
</dbReference>
<name>A0ABX2Q8U0_9HYPH</name>
<feature type="domain" description="Cytochrome b561 bacterial/Ni-hydrogenase" evidence="14">
    <location>
        <begin position="9"/>
        <end position="182"/>
    </location>
</feature>
<feature type="transmembrane region" description="Helical" evidence="13">
    <location>
        <begin position="151"/>
        <end position="171"/>
    </location>
</feature>
<organism evidence="15 16">
    <name type="scientific">Mycoplana rhizolycopersici</name>
    <dbReference type="NCBI Taxonomy" id="2746702"/>
    <lineage>
        <taxon>Bacteria</taxon>
        <taxon>Pseudomonadati</taxon>
        <taxon>Pseudomonadota</taxon>
        <taxon>Alphaproteobacteria</taxon>
        <taxon>Hyphomicrobiales</taxon>
        <taxon>Rhizobiaceae</taxon>
        <taxon>Mycoplana</taxon>
    </lineage>
</organism>
<protein>
    <submittedName>
        <fullName evidence="15">Cytochrome b</fullName>
    </submittedName>
</protein>
<evidence type="ECO:0000256" key="1">
    <source>
        <dbReference type="ARBA" id="ARBA00001970"/>
    </source>
</evidence>
<evidence type="ECO:0000313" key="15">
    <source>
        <dbReference type="EMBL" id="NVP54129.1"/>
    </source>
</evidence>
<dbReference type="Gene3D" id="1.20.950.20">
    <property type="entry name" value="Transmembrane di-heme cytochromes, Chain C"/>
    <property type="match status" value="1"/>
</dbReference>
<dbReference type="SUPFAM" id="SSF81342">
    <property type="entry name" value="Transmembrane di-heme cytochromes"/>
    <property type="match status" value="1"/>
</dbReference>
<keyword evidence="7" id="KW-0479">Metal-binding</keyword>
<sequence length="199" mass="21632">MRKPRDNGYGIGEICLHWLMAGLVLGLVVLGFAMRRRGIDPALQFSLYQWHKSFGLIALALAGLRVFLWLAAGRVAPAPGLGVVERRASTATHLLLGFLCLVVPLAGWAVASTTTLNIPTFLFNLVVIPPLPMARSAGAEAFWSWVHATTAYTLLALAALHSAAALFHHFVRRDGVLMRMLGRRTIDPVDTPANEGSKR</sequence>
<evidence type="ECO:0000256" key="7">
    <source>
        <dbReference type="ARBA" id="ARBA00022723"/>
    </source>
</evidence>
<comment type="subcellular location">
    <subcellularLocation>
        <location evidence="2">Cell membrane</location>
        <topology evidence="2">Multi-pass membrane protein</topology>
    </subcellularLocation>
</comment>
<evidence type="ECO:0000256" key="11">
    <source>
        <dbReference type="ARBA" id="ARBA00023136"/>
    </source>
</evidence>
<dbReference type="InterPro" id="IPR052168">
    <property type="entry name" value="Cytochrome_b561_oxidase"/>
</dbReference>
<keyword evidence="8" id="KW-0249">Electron transport</keyword>
<dbReference type="EMBL" id="JABXYK010000002">
    <property type="protein sequence ID" value="NVP54129.1"/>
    <property type="molecule type" value="Genomic_DNA"/>
</dbReference>
<dbReference type="Pfam" id="PF01292">
    <property type="entry name" value="Ni_hydr_CYTB"/>
    <property type="match status" value="1"/>
</dbReference>
<keyword evidence="11 13" id="KW-0472">Membrane</keyword>
<comment type="caution">
    <text evidence="15">The sequence shown here is derived from an EMBL/GenBank/DDBJ whole genome shotgun (WGS) entry which is preliminary data.</text>
</comment>
<feature type="transmembrane region" description="Helical" evidence="13">
    <location>
        <begin position="92"/>
        <end position="110"/>
    </location>
</feature>
<gene>
    <name evidence="15" type="ORF">HV823_02555</name>
</gene>
<evidence type="ECO:0000256" key="13">
    <source>
        <dbReference type="SAM" id="Phobius"/>
    </source>
</evidence>
<feature type="transmembrane region" description="Helical" evidence="13">
    <location>
        <begin position="54"/>
        <end position="72"/>
    </location>
</feature>
<evidence type="ECO:0000256" key="10">
    <source>
        <dbReference type="ARBA" id="ARBA00023004"/>
    </source>
</evidence>
<evidence type="ECO:0000256" key="8">
    <source>
        <dbReference type="ARBA" id="ARBA00022982"/>
    </source>
</evidence>
<evidence type="ECO:0000256" key="6">
    <source>
        <dbReference type="ARBA" id="ARBA00022692"/>
    </source>
</evidence>
<evidence type="ECO:0000256" key="9">
    <source>
        <dbReference type="ARBA" id="ARBA00022989"/>
    </source>
</evidence>
<evidence type="ECO:0000256" key="12">
    <source>
        <dbReference type="ARBA" id="ARBA00037975"/>
    </source>
</evidence>
<dbReference type="RefSeq" id="WP_176948199.1">
    <property type="nucleotide sequence ID" value="NZ_JABXYK010000002.1"/>
</dbReference>
<comment type="cofactor">
    <cofactor evidence="1">
        <name>heme b</name>
        <dbReference type="ChEBI" id="CHEBI:60344"/>
    </cofactor>
</comment>
<keyword evidence="16" id="KW-1185">Reference proteome</keyword>
<evidence type="ECO:0000256" key="2">
    <source>
        <dbReference type="ARBA" id="ARBA00004651"/>
    </source>
</evidence>
<dbReference type="PANTHER" id="PTHR30529:SF7">
    <property type="entry name" value="CYTOCHROME B561 BACTERIAL_NI-HYDROGENASE DOMAIN-CONTAINING PROTEIN"/>
    <property type="match status" value="1"/>
</dbReference>
<dbReference type="PANTHER" id="PTHR30529">
    <property type="entry name" value="CYTOCHROME B561"/>
    <property type="match status" value="1"/>
</dbReference>
<keyword evidence="9 13" id="KW-1133">Transmembrane helix</keyword>
<keyword evidence="5" id="KW-0349">Heme</keyword>
<comment type="similarity">
    <text evidence="12">Belongs to the cytochrome b561 family.</text>
</comment>
<evidence type="ECO:0000256" key="5">
    <source>
        <dbReference type="ARBA" id="ARBA00022617"/>
    </source>
</evidence>
<feature type="transmembrane region" description="Helical" evidence="13">
    <location>
        <begin position="122"/>
        <end position="145"/>
    </location>
</feature>